<protein>
    <submittedName>
        <fullName evidence="14">G protein-coupled receptor 156</fullName>
    </submittedName>
    <submittedName>
        <fullName evidence="16">Probable G-protein coupled receptor 156</fullName>
    </submittedName>
</protein>
<dbReference type="RefSeq" id="XP_005747256.1">
    <property type="nucleotide sequence ID" value="XM_005747199.2"/>
</dbReference>
<feature type="transmembrane region" description="Helical" evidence="12">
    <location>
        <begin position="296"/>
        <end position="318"/>
    </location>
</feature>
<gene>
    <name evidence="14" type="primary">GPR156</name>
    <name evidence="16" type="synonym">gpr156</name>
</gene>
<evidence type="ECO:0000256" key="6">
    <source>
        <dbReference type="ARBA" id="ARBA00023136"/>
    </source>
</evidence>
<comment type="similarity">
    <text evidence="2">Belongs to the G-protein coupled receptor 3 family. GABA-B receptor subfamily.</text>
</comment>
<dbReference type="Ensembl" id="ENSPNYT00000028105.1">
    <property type="protein sequence ID" value="ENSPNYP00000027437.1"/>
    <property type="gene ID" value="ENSPNYG00000020677.1"/>
</dbReference>
<evidence type="ECO:0000256" key="7">
    <source>
        <dbReference type="ARBA" id="ARBA00023170"/>
    </source>
</evidence>
<keyword evidence="7 16" id="KW-0675">Receptor</keyword>
<name>A0A3B4GVW8_9CICH</name>
<dbReference type="InterPro" id="IPR002455">
    <property type="entry name" value="GPCR3_GABA-B"/>
</dbReference>
<dbReference type="GO" id="GO:0004965">
    <property type="term" value="F:G protein-coupled GABA receptor activity"/>
    <property type="evidence" value="ECO:0007669"/>
    <property type="project" value="InterPro"/>
</dbReference>
<reference evidence="16" key="2">
    <citation type="submission" date="2025-04" db="UniProtKB">
        <authorList>
            <consortium name="RefSeq"/>
        </authorList>
    </citation>
    <scope>IDENTIFICATION</scope>
</reference>
<dbReference type="CTD" id="165829"/>
<accession>A0A3B4GVW8</accession>
<dbReference type="GO" id="GO:0035677">
    <property type="term" value="P:posterior lateral line neuromast hair cell development"/>
    <property type="evidence" value="ECO:0007669"/>
    <property type="project" value="Ensembl"/>
</dbReference>
<dbReference type="PANTHER" id="PTHR10519">
    <property type="entry name" value="GABA-B RECEPTOR"/>
    <property type="match status" value="1"/>
</dbReference>
<evidence type="ECO:0000256" key="2">
    <source>
        <dbReference type="ARBA" id="ARBA00008991"/>
    </source>
</evidence>
<organism evidence="14">
    <name type="scientific">Pundamilia nyererei</name>
    <dbReference type="NCBI Taxonomy" id="303518"/>
    <lineage>
        <taxon>Eukaryota</taxon>
        <taxon>Metazoa</taxon>
        <taxon>Chordata</taxon>
        <taxon>Craniata</taxon>
        <taxon>Vertebrata</taxon>
        <taxon>Euteleostomi</taxon>
        <taxon>Actinopterygii</taxon>
        <taxon>Neopterygii</taxon>
        <taxon>Teleostei</taxon>
        <taxon>Neoteleostei</taxon>
        <taxon>Acanthomorphata</taxon>
        <taxon>Ovalentaria</taxon>
        <taxon>Cichlomorphae</taxon>
        <taxon>Cichliformes</taxon>
        <taxon>Cichlidae</taxon>
        <taxon>African cichlids</taxon>
        <taxon>Pseudocrenilabrinae</taxon>
        <taxon>Haplochromini</taxon>
        <taxon>Pundamilia</taxon>
    </lineage>
</organism>
<feature type="compositionally biased region" description="Polar residues" evidence="11">
    <location>
        <begin position="591"/>
        <end position="606"/>
    </location>
</feature>
<feature type="region of interest" description="Disordered" evidence="11">
    <location>
        <begin position="400"/>
        <end position="450"/>
    </location>
</feature>
<keyword evidence="8" id="KW-0325">Glycoprotein</keyword>
<dbReference type="AlphaFoldDB" id="A0A3B4GVW8"/>
<dbReference type="GO" id="GO:0038039">
    <property type="term" value="C:G protein-coupled receptor heterodimeric complex"/>
    <property type="evidence" value="ECO:0007669"/>
    <property type="project" value="TreeGrafter"/>
</dbReference>
<dbReference type="STRING" id="303518.ENSPNYP00000027437"/>
<feature type="compositionally biased region" description="Low complexity" evidence="11">
    <location>
        <begin position="409"/>
        <end position="427"/>
    </location>
</feature>
<evidence type="ECO:0000256" key="9">
    <source>
        <dbReference type="ARBA" id="ARBA00023224"/>
    </source>
</evidence>
<evidence type="ECO:0000256" key="11">
    <source>
        <dbReference type="SAM" id="MobiDB-lite"/>
    </source>
</evidence>
<feature type="region of interest" description="Disordered" evidence="11">
    <location>
        <begin position="579"/>
        <end position="614"/>
    </location>
</feature>
<feature type="domain" description="G-protein coupled receptors family 3 profile" evidence="13">
    <location>
        <begin position="61"/>
        <end position="321"/>
    </location>
</feature>
<evidence type="ECO:0000313" key="16">
    <source>
        <dbReference type="RefSeq" id="XP_005747256.1"/>
    </source>
</evidence>
<evidence type="ECO:0000256" key="1">
    <source>
        <dbReference type="ARBA" id="ARBA00004141"/>
    </source>
</evidence>
<keyword evidence="4 12" id="KW-1133">Transmembrane helix</keyword>
<evidence type="ECO:0000256" key="3">
    <source>
        <dbReference type="ARBA" id="ARBA00022692"/>
    </source>
</evidence>
<proteinExistence type="inferred from homology"/>
<keyword evidence="5" id="KW-0297">G-protein coupled receptor</keyword>
<feature type="transmembrane region" description="Helical" evidence="12">
    <location>
        <begin position="232"/>
        <end position="256"/>
    </location>
</feature>
<dbReference type="Proteomes" id="UP000695023">
    <property type="component" value="Unplaced"/>
</dbReference>
<evidence type="ECO:0000256" key="12">
    <source>
        <dbReference type="SAM" id="Phobius"/>
    </source>
</evidence>
<evidence type="ECO:0000256" key="10">
    <source>
        <dbReference type="SAM" id="Coils"/>
    </source>
</evidence>
<evidence type="ECO:0000313" key="14">
    <source>
        <dbReference type="Ensembl" id="ENSPNYP00000027437.1"/>
    </source>
</evidence>
<dbReference type="PROSITE" id="PS50259">
    <property type="entry name" value="G_PROTEIN_RECEP_F3_4"/>
    <property type="match status" value="1"/>
</dbReference>
<keyword evidence="10" id="KW-0175">Coiled coil</keyword>
<dbReference type="GeneTree" id="ENSGT00940000159755"/>
<evidence type="ECO:0000256" key="8">
    <source>
        <dbReference type="ARBA" id="ARBA00023180"/>
    </source>
</evidence>
<evidence type="ECO:0000256" key="5">
    <source>
        <dbReference type="ARBA" id="ARBA00023040"/>
    </source>
</evidence>
<feature type="transmembrane region" description="Helical" evidence="12">
    <location>
        <begin position="60"/>
        <end position="86"/>
    </location>
</feature>
<comment type="subcellular location">
    <subcellularLocation>
        <location evidence="1">Membrane</location>
        <topology evidence="1">Multi-pass membrane protein</topology>
    </subcellularLocation>
</comment>
<dbReference type="GO" id="GO:0007214">
    <property type="term" value="P:gamma-aminobutyric acid signaling pathway"/>
    <property type="evidence" value="ECO:0007669"/>
    <property type="project" value="TreeGrafter"/>
</dbReference>
<dbReference type="CDD" id="cd15292">
    <property type="entry name" value="7tmC_GPR156"/>
    <property type="match status" value="1"/>
</dbReference>
<sequence length="815" mass="89745">MVDGLVPIMEPELNCSSQCESPFCFIQSGVSRQDSLDVLQRLCSLSTMAAELPRRSLSSVLIAVVWTLLSCGILLAFCFLLFTLRFKNNRIVKMSSPNLNALTLCGSVLTYSSGFLFAVEESGASIAVLQTRMWMLCVGSTLVFGPILGKTWRLYRVFTQRVPDKRVIIRDIQLMGMVALLILVDMLILTAWNLTDPIRCSRSVGAVVKVMERDVSYSLSQLVSCSSLYSNLWIIIVAVQKGCLLLYGTYLAGLTSNVSHPPVNQSPTIITCVTLVTCSSAVATPVSIFLQTWPNLVYSTVAGAIFICTLATNCMLFVPQLTQWRQFEEDQNNPSQMAKYFSSPSKSQPSVYSQDEIFYLLGENSSMKKLLNEKNAVIDSLQEQVNNAKDKLLRLMSASQHPEDQDMDSSATNLNSSSTQTTELQSEGPSTCSQSQKDTKSTLSPSALSPHLTAAHGSLSAVTPSSAPSSISNYSAPISVSSPLPTKIPACETQNNASALKRDASLPFMGLLRTPEETVQFVTSLQYRRGLNASMDETFGSYSGLNLQVGPNTKPAGFVSSEQLQEILQELSVDAITETTLRSPDQAPRIPSQQKLTRDSTLSPLSPRTPCSLPSPALFRYPSISPYTMRKRRRPFHSSRGGLAPPCFYTGSEVPGCARARDTCALPSPEDITVDDNCIPHHNSDLEEGKEEEDTKVREVVRTCQRCVSRLPRCSVVHCEEQNRKAPEDVGAGGDNEQHRRHIRDSCGYSDSDSSSSTDYCYYHRPYCDSCLQRGSLLYSDSSSDSSDSEYDDYLSLYRSPRPVVFKEDLKPTFV</sequence>
<evidence type="ECO:0000256" key="4">
    <source>
        <dbReference type="ARBA" id="ARBA00022989"/>
    </source>
</evidence>
<dbReference type="PANTHER" id="PTHR10519:SF20">
    <property type="entry name" value="G-PROTEIN COUPLED RECEPTOR 156-RELATED"/>
    <property type="match status" value="1"/>
</dbReference>
<feature type="transmembrane region" description="Helical" evidence="12">
    <location>
        <begin position="268"/>
        <end position="290"/>
    </location>
</feature>
<keyword evidence="15" id="KW-1185">Reference proteome</keyword>
<reference evidence="14" key="1">
    <citation type="submission" date="2023-09" db="UniProtKB">
        <authorList>
            <consortium name="Ensembl"/>
        </authorList>
    </citation>
    <scope>IDENTIFICATION</scope>
</reference>
<evidence type="ECO:0000259" key="13">
    <source>
        <dbReference type="PROSITE" id="PS50259"/>
    </source>
</evidence>
<evidence type="ECO:0000313" key="15">
    <source>
        <dbReference type="Proteomes" id="UP000695023"/>
    </source>
</evidence>
<keyword evidence="6 12" id="KW-0472">Membrane</keyword>
<dbReference type="GeneID" id="102201004"/>
<dbReference type="InterPro" id="IPR041946">
    <property type="entry name" value="GPR156_7TM"/>
</dbReference>
<dbReference type="PRINTS" id="PR01176">
    <property type="entry name" value="GABABRECEPTR"/>
</dbReference>
<keyword evidence="9" id="KW-0807">Transducer</keyword>
<keyword evidence="3 12" id="KW-0812">Transmembrane</keyword>
<feature type="transmembrane region" description="Helical" evidence="12">
    <location>
        <begin position="172"/>
        <end position="192"/>
    </location>
</feature>
<feature type="transmembrane region" description="Helical" evidence="12">
    <location>
        <begin position="98"/>
        <end position="119"/>
    </location>
</feature>
<feature type="compositionally biased region" description="Polar residues" evidence="11">
    <location>
        <begin position="428"/>
        <end position="447"/>
    </location>
</feature>
<dbReference type="InterPro" id="IPR017978">
    <property type="entry name" value="GPCR_3_C"/>
</dbReference>
<feature type="coiled-coil region" evidence="10">
    <location>
        <begin position="364"/>
        <end position="398"/>
    </location>
</feature>
<dbReference type="Pfam" id="PF00003">
    <property type="entry name" value="7tm_3"/>
    <property type="match status" value="1"/>
</dbReference>
<dbReference type="OrthoDB" id="411630at2759"/>